<dbReference type="GO" id="GO:0016459">
    <property type="term" value="C:myosin complex"/>
    <property type="evidence" value="ECO:0007669"/>
    <property type="project" value="UniProtKB-KW"/>
</dbReference>
<dbReference type="GO" id="GO:0030048">
    <property type="term" value="P:actin filament-based movement"/>
    <property type="evidence" value="ECO:0007669"/>
    <property type="project" value="UniProtKB-ARBA"/>
</dbReference>
<dbReference type="InterPro" id="IPR000048">
    <property type="entry name" value="IQ_motif_EF-hand-BS"/>
</dbReference>
<keyword evidence="3 10" id="KW-0067">ATP-binding</keyword>
<evidence type="ECO:0000256" key="1">
    <source>
        <dbReference type="ARBA" id="ARBA00022737"/>
    </source>
</evidence>
<dbReference type="Gene3D" id="6.20.240.20">
    <property type="match status" value="1"/>
</dbReference>
<dbReference type="SMART" id="SM00015">
    <property type="entry name" value="IQ"/>
    <property type="match status" value="2"/>
</dbReference>
<feature type="binding site" evidence="10">
    <location>
        <begin position="292"/>
        <end position="299"/>
    </location>
    <ligand>
        <name>ATP</name>
        <dbReference type="ChEBI" id="CHEBI:30616"/>
    </ligand>
</feature>
<dbReference type="AlphaFoldDB" id="A0A2I0WML0"/>
<dbReference type="InterPro" id="IPR004009">
    <property type="entry name" value="SH3_Myosin"/>
</dbReference>
<sequence length="1159" mass="132123">MRNPADMVVRSSLEEMLESLQRRDEKPKDVPPALPSRPTSRGRLPSARRSLPVNFKVENAMSGTLAWSQEKETEETEAVLNCGIFGQNAKVVQEESPYAKLPELESYEERSEEDDVFHSSAALSDSAVRFNANLRSGESGQNMNFVLKKKLRVWCHFPDTGWELGNVQSLSGQLANIFLSDGKISTVHVERLLPANPNILDGTDDLIQLSYLNEPSVLHSLKRRYADDMIYTKAGPVLVAVNPLKKVHICGSDFLGAYQNKTLDGPHVYAVADAAYSKMMRDGINQSVIISGESGAGKTETAKIAMQYLAALGGCSGIEQRVLHTNSILEAFGNAKTLRNDNASRFGKLIEIQFSASGRICGAKIQTFLLEKSRVVQRAIGERSYHIFYQLCAGAPLVLKDKFNLKSAHEYEYLNQSDCLSISEVDDAQMFHVLMEAFDTVRICKEDQENAFAMIAALLWLGNVKFEVIDNEKHVQVILDDGVKNAAKLMGCEVDQLMLALSTRTIQAGVDSIVQRLTLQQAMDTRDALAKSIYDSLFEWLVDQINISLEDGKRRDGRSISILDIYGFESFDSNHFEQFCINYTNERLQQYFNRHLFKLEQEEYTQDGIDWNNIDFIDNTECLNLFEKKPLGILSLLDEESNFAKATDLTLAIKLQKHLSSNPCFKLGMDGAFKILHYAGEVVYDTSGFLEKNRDPLYSDLVQLLQSCSCQLLRTFTSHMLNQSQRSTSPLWLNGVDSQKQSVGTKFKAQLFRLMQRLENTTPHFIRCIKPNRKQLPGMFDNDVVLEQLRCCGVLEVVKISRSGYPTRITHQQFAERYGFLLLDNIDFQDPLSVSISILHQFKILPQMYQVGYTKLFFRSGQIAALENARKNTIGRIVWVQKQYRGLRALRRFQELKQAAIILQSFIRGYLARKKFCYLKSNGREKLYHEKINGKIHKILHERKDSYEKNAQVHASALAELQRRVLQAEALLSQKEDECAALREKLQVSDIRWFENDVKMKFKEEILQKQITSLQLSLAASKTSQPCGRPVLSPVHHNHHNYDSEDGISTRMHTPDATPPRQFPVAASAPARDYECRNDKVGLLAIELEQRMHVFENEARLIGQLNPEEEFRRLKVRFNAWKKYFKAQLRETKAVLRKSGLFEGVKKQKRWWIKRAIKI</sequence>
<dbReference type="InterPro" id="IPR001609">
    <property type="entry name" value="Myosin_head_motor_dom-like"/>
</dbReference>
<dbReference type="Gene3D" id="1.20.58.530">
    <property type="match status" value="1"/>
</dbReference>
<dbReference type="PANTHER" id="PTHR13140:SF706">
    <property type="entry name" value="DILUTE CLASS UNCONVENTIONAL MYOSIN, ISOFORM C"/>
    <property type="match status" value="1"/>
</dbReference>
<evidence type="ECO:0000313" key="15">
    <source>
        <dbReference type="EMBL" id="PKU76895.1"/>
    </source>
</evidence>
<feature type="domain" description="Myosin N-terminal SH3-like" evidence="14">
    <location>
        <begin position="148"/>
        <end position="197"/>
    </location>
</feature>
<dbReference type="GO" id="GO:0005516">
    <property type="term" value="F:calmodulin binding"/>
    <property type="evidence" value="ECO:0007669"/>
    <property type="project" value="UniProtKB-KW"/>
</dbReference>
<evidence type="ECO:0000256" key="9">
    <source>
        <dbReference type="ARBA" id="ARBA00060862"/>
    </source>
</evidence>
<keyword evidence="1" id="KW-0677">Repeat</keyword>
<dbReference type="PANTHER" id="PTHR13140">
    <property type="entry name" value="MYOSIN"/>
    <property type="match status" value="1"/>
</dbReference>
<reference evidence="15 16" key="2">
    <citation type="journal article" date="2017" name="Nature">
        <title>The Apostasia genome and the evolution of orchids.</title>
        <authorList>
            <person name="Zhang G.Q."/>
            <person name="Liu K.W."/>
            <person name="Li Z."/>
            <person name="Lohaus R."/>
            <person name="Hsiao Y.Y."/>
            <person name="Niu S.C."/>
            <person name="Wang J.Y."/>
            <person name="Lin Y.C."/>
            <person name="Xu Q."/>
            <person name="Chen L.J."/>
            <person name="Yoshida K."/>
            <person name="Fujiwara S."/>
            <person name="Wang Z.W."/>
            <person name="Zhang Y.Q."/>
            <person name="Mitsuda N."/>
            <person name="Wang M."/>
            <person name="Liu G.H."/>
            <person name="Pecoraro L."/>
            <person name="Huang H.X."/>
            <person name="Xiao X.J."/>
            <person name="Lin M."/>
            <person name="Wu X.Y."/>
            <person name="Wu W.L."/>
            <person name="Chen Y.Y."/>
            <person name="Chang S.B."/>
            <person name="Sakamoto S."/>
            <person name="Ohme-Takagi M."/>
            <person name="Yagi M."/>
            <person name="Zeng S.J."/>
            <person name="Shen C.Y."/>
            <person name="Yeh C.M."/>
            <person name="Luo Y.B."/>
            <person name="Tsai W.C."/>
            <person name="Van de Peer Y."/>
            <person name="Liu Z.J."/>
        </authorList>
    </citation>
    <scope>NUCLEOTIDE SEQUENCE [LARGE SCALE GENOMIC DNA]</scope>
    <source>
        <tissue evidence="15">The whole plant</tissue>
    </source>
</reference>
<dbReference type="OrthoDB" id="6108017at2759"/>
<keyword evidence="7 10" id="KW-0505">Motor protein</keyword>
<evidence type="ECO:0000256" key="4">
    <source>
        <dbReference type="ARBA" id="ARBA00022860"/>
    </source>
</evidence>
<protein>
    <recommendedName>
        <fullName evidence="17">Myosin-2</fullName>
    </recommendedName>
</protein>
<accession>A0A2I0WML0</accession>
<keyword evidence="4" id="KW-0112">Calmodulin-binding</keyword>
<organism evidence="15 16">
    <name type="scientific">Dendrobium catenatum</name>
    <dbReference type="NCBI Taxonomy" id="906689"/>
    <lineage>
        <taxon>Eukaryota</taxon>
        <taxon>Viridiplantae</taxon>
        <taxon>Streptophyta</taxon>
        <taxon>Embryophyta</taxon>
        <taxon>Tracheophyta</taxon>
        <taxon>Spermatophyta</taxon>
        <taxon>Magnoliopsida</taxon>
        <taxon>Liliopsida</taxon>
        <taxon>Asparagales</taxon>
        <taxon>Orchidaceae</taxon>
        <taxon>Epidendroideae</taxon>
        <taxon>Malaxideae</taxon>
        <taxon>Dendrobiinae</taxon>
        <taxon>Dendrobium</taxon>
    </lineage>
</organism>
<dbReference type="Gene3D" id="3.40.850.10">
    <property type="entry name" value="Kinesin motor domain"/>
    <property type="match status" value="1"/>
</dbReference>
<feature type="region of interest" description="Disordered" evidence="12">
    <location>
        <begin position="20"/>
        <end position="51"/>
    </location>
</feature>
<feature type="compositionally biased region" description="Basic and acidic residues" evidence="12">
    <location>
        <begin position="20"/>
        <end position="29"/>
    </location>
</feature>
<keyword evidence="16" id="KW-1185">Reference proteome</keyword>
<dbReference type="SUPFAM" id="SSF52540">
    <property type="entry name" value="P-loop containing nucleoside triphosphate hydrolases"/>
    <property type="match status" value="1"/>
</dbReference>
<evidence type="ECO:0000313" key="16">
    <source>
        <dbReference type="Proteomes" id="UP000233837"/>
    </source>
</evidence>
<keyword evidence="5 11" id="KW-0175">Coiled coil</keyword>
<dbReference type="STRING" id="906689.A0A2I0WML0"/>
<proteinExistence type="inferred from homology"/>
<dbReference type="Gene3D" id="1.10.10.820">
    <property type="match status" value="1"/>
</dbReference>
<dbReference type="Gene3D" id="1.20.120.720">
    <property type="entry name" value="Myosin VI head, motor domain, U50 subdomain"/>
    <property type="match status" value="1"/>
</dbReference>
<dbReference type="GO" id="GO:0051015">
    <property type="term" value="F:actin filament binding"/>
    <property type="evidence" value="ECO:0007669"/>
    <property type="project" value="TreeGrafter"/>
</dbReference>
<dbReference type="Proteomes" id="UP000233837">
    <property type="component" value="Unassembled WGS sequence"/>
</dbReference>
<dbReference type="FunFam" id="1.20.58.530:FF:000013">
    <property type="entry name" value="Unconventional myosin-XIX"/>
    <property type="match status" value="1"/>
</dbReference>
<dbReference type="PROSITE" id="PS51456">
    <property type="entry name" value="MYOSIN_MOTOR"/>
    <property type="match status" value="1"/>
</dbReference>
<dbReference type="Pfam" id="PF00612">
    <property type="entry name" value="IQ"/>
    <property type="match status" value="1"/>
</dbReference>
<evidence type="ECO:0000256" key="11">
    <source>
        <dbReference type="SAM" id="Coils"/>
    </source>
</evidence>
<evidence type="ECO:0000256" key="2">
    <source>
        <dbReference type="ARBA" id="ARBA00022741"/>
    </source>
</evidence>
<dbReference type="PRINTS" id="PR00193">
    <property type="entry name" value="MYOSINHEAVY"/>
</dbReference>
<feature type="domain" description="Myosin motor" evidence="13">
    <location>
        <begin position="201"/>
        <end position="871"/>
    </location>
</feature>
<dbReference type="CDD" id="cd01383">
    <property type="entry name" value="MYSc_Myo8"/>
    <property type="match status" value="1"/>
</dbReference>
<evidence type="ECO:0000256" key="10">
    <source>
        <dbReference type="PROSITE-ProRule" id="PRU00782"/>
    </source>
</evidence>
<dbReference type="GO" id="GO:0000146">
    <property type="term" value="F:microfilament motor activity"/>
    <property type="evidence" value="ECO:0007669"/>
    <property type="project" value="TreeGrafter"/>
</dbReference>
<dbReference type="GO" id="GO:0005737">
    <property type="term" value="C:cytoplasm"/>
    <property type="evidence" value="ECO:0007669"/>
    <property type="project" value="TreeGrafter"/>
</dbReference>
<feature type="coiled-coil region" evidence="11">
    <location>
        <begin position="944"/>
        <end position="985"/>
    </location>
</feature>
<dbReference type="GO" id="GO:0005524">
    <property type="term" value="F:ATP binding"/>
    <property type="evidence" value="ECO:0007669"/>
    <property type="project" value="UniProtKB-UniRule"/>
</dbReference>
<dbReference type="Gene3D" id="1.20.5.190">
    <property type="match status" value="1"/>
</dbReference>
<evidence type="ECO:0000259" key="13">
    <source>
        <dbReference type="PROSITE" id="PS51456"/>
    </source>
</evidence>
<dbReference type="PROSITE" id="PS51844">
    <property type="entry name" value="SH3_LIKE"/>
    <property type="match status" value="1"/>
</dbReference>
<gene>
    <name evidence="15" type="ORF">MA16_Dca001501</name>
</gene>
<reference evidence="15 16" key="1">
    <citation type="journal article" date="2016" name="Sci. Rep.">
        <title>The Dendrobium catenatum Lindl. genome sequence provides insights into polysaccharide synthase, floral development and adaptive evolution.</title>
        <authorList>
            <person name="Zhang G.Q."/>
            <person name="Xu Q."/>
            <person name="Bian C."/>
            <person name="Tsai W.C."/>
            <person name="Yeh C.M."/>
            <person name="Liu K.W."/>
            <person name="Yoshida K."/>
            <person name="Zhang L.S."/>
            <person name="Chang S.B."/>
            <person name="Chen F."/>
            <person name="Shi Y."/>
            <person name="Su Y.Y."/>
            <person name="Zhang Y.Q."/>
            <person name="Chen L.J."/>
            <person name="Yin Y."/>
            <person name="Lin M."/>
            <person name="Huang H."/>
            <person name="Deng H."/>
            <person name="Wang Z.W."/>
            <person name="Zhu S.L."/>
            <person name="Zhao X."/>
            <person name="Deng C."/>
            <person name="Niu S.C."/>
            <person name="Huang J."/>
            <person name="Wang M."/>
            <person name="Liu G.H."/>
            <person name="Yang H.J."/>
            <person name="Xiao X.J."/>
            <person name="Hsiao Y.Y."/>
            <person name="Wu W.L."/>
            <person name="Chen Y.Y."/>
            <person name="Mitsuda N."/>
            <person name="Ohme-Takagi M."/>
            <person name="Luo Y.B."/>
            <person name="Van de Peer Y."/>
            <person name="Liu Z.J."/>
        </authorList>
    </citation>
    <scope>NUCLEOTIDE SEQUENCE [LARGE SCALE GENOMIC DNA]</scope>
    <source>
        <tissue evidence="15">The whole plant</tissue>
    </source>
</reference>
<evidence type="ECO:0000256" key="12">
    <source>
        <dbReference type="SAM" id="MobiDB-lite"/>
    </source>
</evidence>
<name>A0A2I0WML0_9ASPA</name>
<dbReference type="InterPro" id="IPR027417">
    <property type="entry name" value="P-loop_NTPase"/>
</dbReference>
<evidence type="ECO:0008006" key="17">
    <source>
        <dbReference type="Google" id="ProtNLM"/>
    </source>
</evidence>
<dbReference type="EMBL" id="KZ502537">
    <property type="protein sequence ID" value="PKU76895.1"/>
    <property type="molecule type" value="Genomic_DNA"/>
</dbReference>
<dbReference type="Pfam" id="PF25369">
    <property type="entry name" value="SH3_VIII-1_N"/>
    <property type="match status" value="1"/>
</dbReference>
<dbReference type="InterPro" id="IPR036961">
    <property type="entry name" value="Kinesin_motor_dom_sf"/>
</dbReference>
<evidence type="ECO:0000259" key="14">
    <source>
        <dbReference type="PROSITE" id="PS51844"/>
    </source>
</evidence>
<keyword evidence="6 10" id="KW-0518">Myosin</keyword>
<comment type="similarity">
    <text evidence="9">Belongs to the TRAFAC class myosin-kinesin ATPase superfamily. Myosin family. Plant myosin class VIII subfamily.</text>
</comment>
<dbReference type="PROSITE" id="PS50096">
    <property type="entry name" value="IQ"/>
    <property type="match status" value="1"/>
</dbReference>
<evidence type="ECO:0000256" key="8">
    <source>
        <dbReference type="ARBA" id="ARBA00023203"/>
    </source>
</evidence>
<keyword evidence="2 10" id="KW-0547">Nucleotide-binding</keyword>
<feature type="region of interest" description="Actin-binding" evidence="10">
    <location>
        <begin position="751"/>
        <end position="773"/>
    </location>
</feature>
<dbReference type="FunFam" id="1.10.10.820:FF:000001">
    <property type="entry name" value="Myosin heavy chain"/>
    <property type="match status" value="1"/>
</dbReference>
<dbReference type="GO" id="GO:0016020">
    <property type="term" value="C:membrane"/>
    <property type="evidence" value="ECO:0007669"/>
    <property type="project" value="TreeGrafter"/>
</dbReference>
<evidence type="ECO:0000256" key="7">
    <source>
        <dbReference type="ARBA" id="ARBA00023175"/>
    </source>
</evidence>
<dbReference type="InterPro" id="IPR057535">
    <property type="entry name" value="MYO1-3_N_SH3"/>
</dbReference>
<evidence type="ECO:0000256" key="3">
    <source>
        <dbReference type="ARBA" id="ARBA00022840"/>
    </source>
</evidence>
<dbReference type="InterPro" id="IPR036022">
    <property type="entry name" value="MYSc_Myo8"/>
</dbReference>
<dbReference type="SMART" id="SM00242">
    <property type="entry name" value="MYSc"/>
    <property type="match status" value="1"/>
</dbReference>
<keyword evidence="8 10" id="KW-0009">Actin-binding</keyword>
<evidence type="ECO:0000256" key="6">
    <source>
        <dbReference type="ARBA" id="ARBA00023123"/>
    </source>
</evidence>
<dbReference type="GO" id="GO:0007015">
    <property type="term" value="P:actin filament organization"/>
    <property type="evidence" value="ECO:0007669"/>
    <property type="project" value="TreeGrafter"/>
</dbReference>
<dbReference type="Pfam" id="PF00063">
    <property type="entry name" value="Myosin_head"/>
    <property type="match status" value="1"/>
</dbReference>
<evidence type="ECO:0000256" key="5">
    <source>
        <dbReference type="ARBA" id="ARBA00023054"/>
    </source>
</evidence>